<name>A0A833L0I9_UNCSA</name>
<keyword evidence="1" id="KW-0472">Membrane</keyword>
<sequence>MNWIKNVSFVLVLVLVIVVSFWISFMIGKRMLLPARKIPTNLMVTEASNLSSEISLEGAGVSFETVRPKVEPKVEVVQKLPEKIEAGDIKTGKYTIQVGAFSVYNNAKKLLEELNKIGFKARITPSENVYRVSSGKFETLNSAGAHLKKISSAGYEAIIRRDD</sequence>
<reference evidence="3 4" key="1">
    <citation type="submission" date="2019-12" db="EMBL/GenBank/DDBJ databases">
        <authorList>
            <person name="Wolfe R."/>
            <person name="Danczak R."/>
            <person name="Wilkins M."/>
        </authorList>
    </citation>
    <scope>NUCLEOTIDE SEQUENCE [LARGE SCALE GENOMIC DNA]</scope>
    <source>
        <strain evidence="3">X2_MaxBin.013</strain>
    </source>
</reference>
<accession>A0A833L0I9</accession>
<proteinExistence type="predicted"/>
<organism evidence="3 4">
    <name type="scientific">Candidatus Saganbacteria bacterium</name>
    <dbReference type="NCBI Taxonomy" id="2575572"/>
    <lineage>
        <taxon>Bacteria</taxon>
        <taxon>Bacillati</taxon>
        <taxon>Saganbacteria</taxon>
    </lineage>
</organism>
<evidence type="ECO:0000256" key="1">
    <source>
        <dbReference type="SAM" id="Phobius"/>
    </source>
</evidence>
<protein>
    <recommendedName>
        <fullName evidence="2">SPOR domain-containing protein</fullName>
    </recommendedName>
</protein>
<dbReference type="SUPFAM" id="SSF110997">
    <property type="entry name" value="Sporulation related repeat"/>
    <property type="match status" value="1"/>
</dbReference>
<dbReference type="Gene3D" id="3.30.70.1070">
    <property type="entry name" value="Sporulation related repeat"/>
    <property type="match status" value="1"/>
</dbReference>
<dbReference type="AlphaFoldDB" id="A0A833L0I9"/>
<evidence type="ECO:0000259" key="2">
    <source>
        <dbReference type="PROSITE" id="PS51724"/>
    </source>
</evidence>
<evidence type="ECO:0000313" key="3">
    <source>
        <dbReference type="EMBL" id="KAF0133743.1"/>
    </source>
</evidence>
<dbReference type="GO" id="GO:0042834">
    <property type="term" value="F:peptidoglycan binding"/>
    <property type="evidence" value="ECO:0007669"/>
    <property type="project" value="InterPro"/>
</dbReference>
<evidence type="ECO:0000313" key="4">
    <source>
        <dbReference type="Proteomes" id="UP000488506"/>
    </source>
</evidence>
<gene>
    <name evidence="3" type="ORF">FD145_1133</name>
</gene>
<dbReference type="EMBL" id="WPAF01000019">
    <property type="protein sequence ID" value="KAF0133743.1"/>
    <property type="molecule type" value="Genomic_DNA"/>
</dbReference>
<comment type="caution">
    <text evidence="3">The sequence shown here is derived from an EMBL/GenBank/DDBJ whole genome shotgun (WGS) entry which is preliminary data.</text>
</comment>
<keyword evidence="1" id="KW-0812">Transmembrane</keyword>
<dbReference type="InterPro" id="IPR036680">
    <property type="entry name" value="SPOR-like_sf"/>
</dbReference>
<dbReference type="Pfam" id="PF05036">
    <property type="entry name" value="SPOR"/>
    <property type="match status" value="1"/>
</dbReference>
<dbReference type="PROSITE" id="PS51724">
    <property type="entry name" value="SPOR"/>
    <property type="match status" value="1"/>
</dbReference>
<feature type="domain" description="SPOR" evidence="2">
    <location>
        <begin position="88"/>
        <end position="162"/>
    </location>
</feature>
<dbReference type="Proteomes" id="UP000488506">
    <property type="component" value="Unassembled WGS sequence"/>
</dbReference>
<keyword evidence="1" id="KW-1133">Transmembrane helix</keyword>
<feature type="transmembrane region" description="Helical" evidence="1">
    <location>
        <begin position="6"/>
        <end position="27"/>
    </location>
</feature>
<dbReference type="InterPro" id="IPR007730">
    <property type="entry name" value="SPOR-like_dom"/>
</dbReference>